<evidence type="ECO:0000313" key="3">
    <source>
        <dbReference type="EMBL" id="MBR7825940.1"/>
    </source>
</evidence>
<keyword evidence="2" id="KW-1133">Transmembrane helix</keyword>
<keyword evidence="2" id="KW-0812">Transmembrane</keyword>
<name>A0A941E9B7_9ACTN</name>
<feature type="transmembrane region" description="Helical" evidence="2">
    <location>
        <begin position="39"/>
        <end position="59"/>
    </location>
</feature>
<keyword evidence="2" id="KW-0472">Membrane</keyword>
<dbReference type="AlphaFoldDB" id="A0A941E9B7"/>
<protein>
    <submittedName>
        <fullName evidence="3">Uncharacterized protein</fullName>
    </submittedName>
</protein>
<feature type="compositionally biased region" description="Low complexity" evidence="1">
    <location>
        <begin position="66"/>
        <end position="85"/>
    </location>
</feature>
<organism evidence="3 4">
    <name type="scientific">Actinospica acidithermotolerans</name>
    <dbReference type="NCBI Taxonomy" id="2828514"/>
    <lineage>
        <taxon>Bacteria</taxon>
        <taxon>Bacillati</taxon>
        <taxon>Actinomycetota</taxon>
        <taxon>Actinomycetes</taxon>
        <taxon>Catenulisporales</taxon>
        <taxon>Actinospicaceae</taxon>
        <taxon>Actinospica</taxon>
    </lineage>
</organism>
<evidence type="ECO:0000256" key="2">
    <source>
        <dbReference type="SAM" id="Phobius"/>
    </source>
</evidence>
<reference evidence="3" key="1">
    <citation type="submission" date="2021-04" db="EMBL/GenBank/DDBJ databases">
        <title>Genome based classification of Actinospica acidithermotolerans sp. nov., an actinobacterium isolated from an Indonesian hot spring.</title>
        <authorList>
            <person name="Kusuma A.B."/>
            <person name="Putra K.E."/>
            <person name="Nafisah S."/>
            <person name="Loh J."/>
            <person name="Nouioui I."/>
            <person name="Goodfellow M."/>
        </authorList>
    </citation>
    <scope>NUCLEOTIDE SEQUENCE</scope>
    <source>
        <strain evidence="3">MGRD01-02</strain>
    </source>
</reference>
<proteinExistence type="predicted"/>
<accession>A0A941E9B7</accession>
<sequence length="136" mass="14003">MVDPPRRLAAALAGAGAVLCVLGWYQISGQPTVPQQLPYLASATIPGAALLIVGLALALRTPWPRRASAPRGAAGSRAEAAPSGRTGLWRVPDGRYLHVAQCPLLDGRTDLLPAPEPGGEAGALRPCPLCRAGVED</sequence>
<gene>
    <name evidence="3" type="ORF">KDK95_06445</name>
</gene>
<evidence type="ECO:0000313" key="4">
    <source>
        <dbReference type="Proteomes" id="UP000676325"/>
    </source>
</evidence>
<dbReference type="RefSeq" id="WP_212517086.1">
    <property type="nucleotide sequence ID" value="NZ_JAGSOH010000010.1"/>
</dbReference>
<evidence type="ECO:0000256" key="1">
    <source>
        <dbReference type="SAM" id="MobiDB-lite"/>
    </source>
</evidence>
<dbReference type="EMBL" id="JAGSOH010000010">
    <property type="protein sequence ID" value="MBR7825940.1"/>
    <property type="molecule type" value="Genomic_DNA"/>
</dbReference>
<feature type="region of interest" description="Disordered" evidence="1">
    <location>
        <begin position="66"/>
        <end position="86"/>
    </location>
</feature>
<dbReference type="Proteomes" id="UP000676325">
    <property type="component" value="Unassembled WGS sequence"/>
</dbReference>
<comment type="caution">
    <text evidence="3">The sequence shown here is derived from an EMBL/GenBank/DDBJ whole genome shotgun (WGS) entry which is preliminary data.</text>
</comment>
<keyword evidence="4" id="KW-1185">Reference proteome</keyword>